<dbReference type="Proteomes" id="UP000233100">
    <property type="component" value="Chromosome 16"/>
</dbReference>
<reference evidence="1 2" key="1">
    <citation type="submission" date="2013-03" db="EMBL/GenBank/DDBJ databases">
        <authorList>
            <person name="Warren W."/>
            <person name="Wilson R.K."/>
        </authorList>
    </citation>
    <scope>NUCLEOTIDE SEQUENCE</scope>
</reference>
<dbReference type="PRINTS" id="PR02045">
    <property type="entry name" value="F138DOMAIN"/>
</dbReference>
<dbReference type="Ensembl" id="ENSMFAT00000076040.1">
    <property type="protein sequence ID" value="ENSMFAP00000051151.1"/>
    <property type="gene ID" value="ENSMFAG00000053559.1"/>
</dbReference>
<organism evidence="1 2">
    <name type="scientific">Macaca fascicularis</name>
    <name type="common">Crab-eating macaque</name>
    <name type="synonym">Cynomolgus monkey</name>
    <dbReference type="NCBI Taxonomy" id="9541"/>
    <lineage>
        <taxon>Eukaryota</taxon>
        <taxon>Metazoa</taxon>
        <taxon>Chordata</taxon>
        <taxon>Craniata</taxon>
        <taxon>Vertebrata</taxon>
        <taxon>Euteleostomi</taxon>
        <taxon>Mammalia</taxon>
        <taxon>Eutheria</taxon>
        <taxon>Euarchontoglires</taxon>
        <taxon>Primates</taxon>
        <taxon>Haplorrhini</taxon>
        <taxon>Catarrhini</taxon>
        <taxon>Cercopithecidae</taxon>
        <taxon>Cercopithecinae</taxon>
        <taxon>Macaca</taxon>
    </lineage>
</organism>
<accession>A0A7N9CMA5</accession>
<reference evidence="1" key="2">
    <citation type="submission" date="2025-08" db="UniProtKB">
        <authorList>
            <consortium name="Ensembl"/>
        </authorList>
    </citation>
    <scope>IDENTIFICATION</scope>
</reference>
<dbReference type="AlphaFoldDB" id="A0A7N9CMA5"/>
<sequence>MCTYTQTDIVIPPRKMELPVFLPEKWFQNFGKDHCGTKSSPVSMSPYFGGSSSNEQLAKLLLPIIKNFFFETKSLLSRLECSGAILAHCSLRLPGLSNSHASASQVAGITGMHPYAWLIFICLVETRFHHVGQGGLELLVPSELPASAS</sequence>
<proteinExistence type="predicted"/>
<protein>
    <submittedName>
        <fullName evidence="1">Uncharacterized protein</fullName>
    </submittedName>
</protein>
<dbReference type="PANTHER" id="PTHR12138">
    <property type="entry name" value="PRIMATE-EXPANDED PROTEIN FAMILY"/>
    <property type="match status" value="1"/>
</dbReference>
<name>A0A7N9CMA5_MACFA</name>
<keyword evidence="2" id="KW-1185">Reference proteome</keyword>
<dbReference type="PANTHER" id="PTHR12138:SF152">
    <property type="entry name" value="C2H2-TYPE DOMAIN-CONTAINING PROTEIN"/>
    <property type="match status" value="1"/>
</dbReference>
<reference evidence="1" key="3">
    <citation type="submission" date="2025-09" db="UniProtKB">
        <authorList>
            <consortium name="Ensembl"/>
        </authorList>
    </citation>
    <scope>IDENTIFICATION</scope>
</reference>
<evidence type="ECO:0000313" key="1">
    <source>
        <dbReference type="Ensembl" id="ENSMFAP00000051151.1"/>
    </source>
</evidence>
<dbReference type="GeneTree" id="ENSGT01150000286943"/>
<evidence type="ECO:0000313" key="2">
    <source>
        <dbReference type="Proteomes" id="UP000233100"/>
    </source>
</evidence>